<keyword evidence="3" id="KW-1185">Reference proteome</keyword>
<dbReference type="RefSeq" id="WP_139075440.1">
    <property type="nucleotide sequence ID" value="NZ_VDFU01000003.1"/>
</dbReference>
<feature type="region of interest" description="Disordered" evidence="1">
    <location>
        <begin position="165"/>
        <end position="205"/>
    </location>
</feature>
<comment type="caution">
    <text evidence="2">The sequence shown here is derived from an EMBL/GenBank/DDBJ whole genome shotgun (WGS) entry which is preliminary data.</text>
</comment>
<reference evidence="2 3" key="1">
    <citation type="submission" date="2019-06" db="EMBL/GenBank/DDBJ databases">
        <title>YIM 131921 draft genome.</title>
        <authorList>
            <person name="Jiang L."/>
        </authorList>
    </citation>
    <scope>NUCLEOTIDE SEQUENCE [LARGE SCALE GENOMIC DNA]</scope>
    <source>
        <strain evidence="2 3">YIM 131921</strain>
    </source>
</reference>
<evidence type="ECO:0000313" key="3">
    <source>
        <dbReference type="Proteomes" id="UP000305887"/>
    </source>
</evidence>
<evidence type="ECO:0000313" key="2">
    <source>
        <dbReference type="EMBL" id="TNC52019.1"/>
    </source>
</evidence>
<dbReference type="Proteomes" id="UP000305887">
    <property type="component" value="Unassembled WGS sequence"/>
</dbReference>
<evidence type="ECO:0000256" key="1">
    <source>
        <dbReference type="SAM" id="MobiDB-lite"/>
    </source>
</evidence>
<dbReference type="AlphaFoldDB" id="A0A5C4N5U9"/>
<dbReference type="PROSITE" id="PS51257">
    <property type="entry name" value="PROKAR_LIPOPROTEIN"/>
    <property type="match status" value="1"/>
</dbReference>
<feature type="region of interest" description="Disordered" evidence="1">
    <location>
        <begin position="276"/>
        <end position="298"/>
    </location>
</feature>
<organism evidence="2 3">
    <name type="scientific">Rubellimicrobium rubrum</name>
    <dbReference type="NCBI Taxonomy" id="2585369"/>
    <lineage>
        <taxon>Bacteria</taxon>
        <taxon>Pseudomonadati</taxon>
        <taxon>Pseudomonadota</taxon>
        <taxon>Alphaproteobacteria</taxon>
        <taxon>Rhodobacterales</taxon>
        <taxon>Roseobacteraceae</taxon>
        <taxon>Rubellimicrobium</taxon>
    </lineage>
</organism>
<dbReference type="OrthoDB" id="7798282at2"/>
<name>A0A5C4N5U9_9RHOB</name>
<gene>
    <name evidence="2" type="ORF">FHG66_04255</name>
</gene>
<dbReference type="EMBL" id="VDFU01000003">
    <property type="protein sequence ID" value="TNC52019.1"/>
    <property type="molecule type" value="Genomic_DNA"/>
</dbReference>
<feature type="compositionally biased region" description="Basic residues" evidence="1">
    <location>
        <begin position="287"/>
        <end position="298"/>
    </location>
</feature>
<sequence length="298" mass="30980">MADPFKSLQVTFGAFSCRLEGFDDPAAAMVAVEEHLGRAGEGLTLAEGRSRLDGKALACIAKRGGAARVVVDVDGTGLVLRATKTPGAAPTGRRRLPAPPPDDDAVLDRILSQADSHLADPESARRRDAIASLKAAVAATEAERVLGEANAGGVVRHGVFRNDLRDAVGSRPRGGPSTPPPLRLKASQRVDHGPEPLEEGTGSELQPFADFADRVGARSLPDLLEAAAAWAAGTGGREACDPPTLMTLAASRLSGTLSPEDGLGCISALLREGKLAREGNGSYRPGPRSRFHPGKQAR</sequence>
<feature type="region of interest" description="Disordered" evidence="1">
    <location>
        <begin position="83"/>
        <end position="104"/>
    </location>
</feature>
<accession>A0A5C4N5U9</accession>
<protein>
    <submittedName>
        <fullName evidence="2">Uncharacterized protein</fullName>
    </submittedName>
</protein>
<proteinExistence type="predicted"/>